<evidence type="ECO:0000256" key="1">
    <source>
        <dbReference type="ARBA" id="ARBA00004651"/>
    </source>
</evidence>
<keyword evidence="3" id="KW-1003">Cell membrane</keyword>
<dbReference type="CDD" id="cd06261">
    <property type="entry name" value="TM_PBP2"/>
    <property type="match status" value="1"/>
</dbReference>
<dbReference type="InterPro" id="IPR000515">
    <property type="entry name" value="MetI-like"/>
</dbReference>
<keyword evidence="4 7" id="KW-0812">Transmembrane</keyword>
<dbReference type="EMBL" id="CP099968">
    <property type="protein sequence ID" value="UWL62528.1"/>
    <property type="molecule type" value="Genomic_DNA"/>
</dbReference>
<dbReference type="RefSeq" id="WP_121985085.1">
    <property type="nucleotide sequence ID" value="NZ_CP099968.1"/>
</dbReference>
<dbReference type="Proteomes" id="UP001058739">
    <property type="component" value="Chromosome 02"/>
</dbReference>
<dbReference type="SUPFAM" id="SSF161098">
    <property type="entry name" value="MetI-like"/>
    <property type="match status" value="1"/>
</dbReference>
<accession>A0ABY5UGR6</accession>
<evidence type="ECO:0000256" key="6">
    <source>
        <dbReference type="ARBA" id="ARBA00023136"/>
    </source>
</evidence>
<comment type="subcellular location">
    <subcellularLocation>
        <location evidence="1 7">Cell membrane</location>
        <topology evidence="1 7">Multi-pass membrane protein</topology>
    </subcellularLocation>
</comment>
<keyword evidence="2 7" id="KW-0813">Transport</keyword>
<dbReference type="Gene3D" id="1.10.3720.10">
    <property type="entry name" value="MetI-like"/>
    <property type="match status" value="1"/>
</dbReference>
<feature type="transmembrane region" description="Helical" evidence="7">
    <location>
        <begin position="213"/>
        <end position="237"/>
    </location>
</feature>
<sequence>MTTQTLSASVNLQANASGEELARTEAKFRADVRRRRTVVILVRLAILVAVLGGWELGARTGLIDPFFFASPSGIADQIWIWVTEGTSQGPLSEQIIVTLEETALGFLIGAVGGVICGILLGRNKFLADVFSIYIKIANSIPRVVLGSIFIIALGLGMASKVALAVVMVFFVVFANAFQGVREADRSLIANAQILGASRSQITRTVIVPSAMSWILASLHVSFGFALVGAVVGEFLGAKKGVGLMISTAQGTFNANGVFAAMVILAVLALVVEYIITLVENHLVKWRPQALSEQGS</sequence>
<proteinExistence type="inferred from homology"/>
<gene>
    <name evidence="9" type="ORF">NIK97_13405</name>
</gene>
<dbReference type="PROSITE" id="PS50928">
    <property type="entry name" value="ABC_TM1"/>
    <property type="match status" value="1"/>
</dbReference>
<comment type="similarity">
    <text evidence="7">Belongs to the binding-protein-dependent transport system permease family.</text>
</comment>
<name>A0ABY5UGR6_9HYPH</name>
<keyword evidence="6 7" id="KW-0472">Membrane</keyword>
<evidence type="ECO:0000256" key="2">
    <source>
        <dbReference type="ARBA" id="ARBA00022448"/>
    </source>
</evidence>
<dbReference type="InterPro" id="IPR035906">
    <property type="entry name" value="MetI-like_sf"/>
</dbReference>
<protein>
    <submittedName>
        <fullName evidence="9">ABC transporter permease</fullName>
    </submittedName>
</protein>
<feature type="transmembrane region" description="Helical" evidence="7">
    <location>
        <begin position="37"/>
        <end position="54"/>
    </location>
</feature>
<feature type="transmembrane region" description="Helical" evidence="7">
    <location>
        <begin position="257"/>
        <end position="278"/>
    </location>
</feature>
<evidence type="ECO:0000259" key="8">
    <source>
        <dbReference type="PROSITE" id="PS50928"/>
    </source>
</evidence>
<evidence type="ECO:0000256" key="3">
    <source>
        <dbReference type="ARBA" id="ARBA00022475"/>
    </source>
</evidence>
<evidence type="ECO:0000256" key="4">
    <source>
        <dbReference type="ARBA" id="ARBA00022692"/>
    </source>
</evidence>
<evidence type="ECO:0000313" key="10">
    <source>
        <dbReference type="Proteomes" id="UP001058739"/>
    </source>
</evidence>
<evidence type="ECO:0000256" key="7">
    <source>
        <dbReference type="RuleBase" id="RU363032"/>
    </source>
</evidence>
<feature type="transmembrane region" description="Helical" evidence="7">
    <location>
        <begin position="132"/>
        <end position="155"/>
    </location>
</feature>
<dbReference type="PANTHER" id="PTHR30151:SF20">
    <property type="entry name" value="ABC TRANSPORTER PERMEASE PROTEIN HI_0355-RELATED"/>
    <property type="match status" value="1"/>
</dbReference>
<dbReference type="Pfam" id="PF00528">
    <property type="entry name" value="BPD_transp_1"/>
    <property type="match status" value="1"/>
</dbReference>
<evidence type="ECO:0000313" key="9">
    <source>
        <dbReference type="EMBL" id="UWL62528.1"/>
    </source>
</evidence>
<keyword evidence="5 7" id="KW-1133">Transmembrane helix</keyword>
<feature type="domain" description="ABC transmembrane type-1" evidence="8">
    <location>
        <begin position="95"/>
        <end position="275"/>
    </location>
</feature>
<keyword evidence="10" id="KW-1185">Reference proteome</keyword>
<evidence type="ECO:0000256" key="5">
    <source>
        <dbReference type="ARBA" id="ARBA00022989"/>
    </source>
</evidence>
<feature type="transmembrane region" description="Helical" evidence="7">
    <location>
        <begin position="102"/>
        <end position="120"/>
    </location>
</feature>
<organism evidence="9 10">
    <name type="scientific">Brucella pseudintermedia</name>
    <dbReference type="NCBI Taxonomy" id="370111"/>
    <lineage>
        <taxon>Bacteria</taxon>
        <taxon>Pseudomonadati</taxon>
        <taxon>Pseudomonadota</taxon>
        <taxon>Alphaproteobacteria</taxon>
        <taxon>Hyphomicrobiales</taxon>
        <taxon>Brucellaceae</taxon>
        <taxon>Brucella/Ochrobactrum group</taxon>
        <taxon>Brucella</taxon>
    </lineage>
</organism>
<dbReference type="PANTHER" id="PTHR30151">
    <property type="entry name" value="ALKANE SULFONATE ABC TRANSPORTER-RELATED, MEMBRANE SUBUNIT"/>
    <property type="match status" value="1"/>
</dbReference>
<reference evidence="9" key="1">
    <citation type="submission" date="2022-06" db="EMBL/GenBank/DDBJ databases">
        <title>Complete Genome Sequence of Deoxynivalenol-bioadsorption Ochrobactrum pseudintermedium ASAG-D25.</title>
        <authorList>
            <person name="Wang N."/>
        </authorList>
    </citation>
    <scope>NUCLEOTIDE SEQUENCE</scope>
    <source>
        <strain evidence="9">ASAG-D25</strain>
    </source>
</reference>